<organism evidence="2">
    <name type="scientific">marine metagenome</name>
    <dbReference type="NCBI Taxonomy" id="408172"/>
    <lineage>
        <taxon>unclassified sequences</taxon>
        <taxon>metagenomes</taxon>
        <taxon>ecological metagenomes</taxon>
    </lineage>
</organism>
<evidence type="ECO:0000256" key="1">
    <source>
        <dbReference type="ARBA" id="ARBA00010552"/>
    </source>
</evidence>
<dbReference type="InterPro" id="IPR006175">
    <property type="entry name" value="YjgF/YER057c/UK114"/>
</dbReference>
<dbReference type="GO" id="GO:0005829">
    <property type="term" value="C:cytosol"/>
    <property type="evidence" value="ECO:0007669"/>
    <property type="project" value="TreeGrafter"/>
</dbReference>
<dbReference type="CDD" id="cd00448">
    <property type="entry name" value="YjgF_YER057c_UK114_family"/>
    <property type="match status" value="1"/>
</dbReference>
<dbReference type="EMBL" id="UINC01086682">
    <property type="protein sequence ID" value="SVC35360.1"/>
    <property type="molecule type" value="Genomic_DNA"/>
</dbReference>
<dbReference type="NCBIfam" id="TIGR00004">
    <property type="entry name" value="Rid family detoxifying hydrolase"/>
    <property type="match status" value="1"/>
</dbReference>
<dbReference type="SUPFAM" id="SSF55298">
    <property type="entry name" value="YjgF-like"/>
    <property type="match status" value="1"/>
</dbReference>
<sequence>MLLLSINIFGCEVDSSIKINSGGNKRVIATDEAPKAIGPYSQAIEINNSLYLAGQIGLDPSTGQLVDGGIEEQTDRVMKNLEAVLNAAGYGFDNVVQTQVFVSDLNNYKAMNNVYAKYFSDAPPARAAVQAVLPRGALVEIMMVAEKD</sequence>
<gene>
    <name evidence="2" type="ORF">METZ01_LOCUS288214</name>
</gene>
<dbReference type="InterPro" id="IPR006056">
    <property type="entry name" value="RidA"/>
</dbReference>
<dbReference type="PANTHER" id="PTHR11803:SF58">
    <property type="entry name" value="PROTEIN HMF1-RELATED"/>
    <property type="match status" value="1"/>
</dbReference>
<name>A0A382LFG3_9ZZZZ</name>
<reference evidence="2" key="1">
    <citation type="submission" date="2018-05" db="EMBL/GenBank/DDBJ databases">
        <authorList>
            <person name="Lanie J.A."/>
            <person name="Ng W.-L."/>
            <person name="Kazmierczak K.M."/>
            <person name="Andrzejewski T.M."/>
            <person name="Davidsen T.M."/>
            <person name="Wayne K.J."/>
            <person name="Tettelin H."/>
            <person name="Glass J.I."/>
            <person name="Rusch D."/>
            <person name="Podicherti R."/>
            <person name="Tsui H.-C.T."/>
            <person name="Winkler M.E."/>
        </authorList>
    </citation>
    <scope>NUCLEOTIDE SEQUENCE</scope>
</reference>
<accession>A0A382LFG3</accession>
<dbReference type="AlphaFoldDB" id="A0A382LFG3"/>
<dbReference type="InterPro" id="IPR035959">
    <property type="entry name" value="RutC-like_sf"/>
</dbReference>
<dbReference type="Gene3D" id="3.30.1330.40">
    <property type="entry name" value="RutC-like"/>
    <property type="match status" value="1"/>
</dbReference>
<dbReference type="FunFam" id="3.30.1330.40:FF:000001">
    <property type="entry name" value="L-PSP family endoribonuclease"/>
    <property type="match status" value="1"/>
</dbReference>
<comment type="similarity">
    <text evidence="1">Belongs to the RutC family.</text>
</comment>
<evidence type="ECO:0000313" key="2">
    <source>
        <dbReference type="EMBL" id="SVC35360.1"/>
    </source>
</evidence>
<dbReference type="GO" id="GO:0019239">
    <property type="term" value="F:deaminase activity"/>
    <property type="evidence" value="ECO:0007669"/>
    <property type="project" value="TreeGrafter"/>
</dbReference>
<dbReference type="Pfam" id="PF01042">
    <property type="entry name" value="Ribonuc_L-PSP"/>
    <property type="match status" value="1"/>
</dbReference>
<proteinExistence type="inferred from homology"/>
<dbReference type="PANTHER" id="PTHR11803">
    <property type="entry name" value="2-IMINOBUTANOATE/2-IMINOPROPANOATE DEAMINASE RIDA"/>
    <property type="match status" value="1"/>
</dbReference>
<protein>
    <submittedName>
        <fullName evidence="2">Uncharacterized protein</fullName>
    </submittedName>
</protein>